<keyword evidence="1" id="KW-0175">Coiled coil</keyword>
<evidence type="ECO:0000313" key="4">
    <source>
        <dbReference type="EMBL" id="KAK3602845.1"/>
    </source>
</evidence>
<feature type="compositionally biased region" description="Basic residues" evidence="2">
    <location>
        <begin position="399"/>
        <end position="408"/>
    </location>
</feature>
<feature type="region of interest" description="Disordered" evidence="2">
    <location>
        <begin position="129"/>
        <end position="156"/>
    </location>
</feature>
<feature type="coiled-coil region" evidence="1">
    <location>
        <begin position="536"/>
        <end position="563"/>
    </location>
</feature>
<comment type="caution">
    <text evidence="4">The sequence shown here is derived from an EMBL/GenBank/DDBJ whole genome shotgun (WGS) entry which is preliminary data.</text>
</comment>
<dbReference type="AlphaFoldDB" id="A0AAE0T3Y1"/>
<gene>
    <name evidence="4" type="ORF">CHS0354_026404</name>
</gene>
<feature type="domain" description="Mitochondria-eating protein C-terminal" evidence="3">
    <location>
        <begin position="587"/>
        <end position="786"/>
    </location>
</feature>
<reference evidence="4" key="1">
    <citation type="journal article" date="2021" name="Genome Biol. Evol.">
        <title>A High-Quality Reference Genome for a Parasitic Bivalve with Doubly Uniparental Inheritance (Bivalvia: Unionida).</title>
        <authorList>
            <person name="Smith C.H."/>
        </authorList>
    </citation>
    <scope>NUCLEOTIDE SEQUENCE</scope>
    <source>
        <strain evidence="4">CHS0354</strain>
    </source>
</reference>
<feature type="compositionally biased region" description="Polar residues" evidence="2">
    <location>
        <begin position="354"/>
        <end position="364"/>
    </location>
</feature>
<feature type="compositionally biased region" description="Polar residues" evidence="2">
    <location>
        <begin position="178"/>
        <end position="223"/>
    </location>
</feature>
<evidence type="ECO:0000256" key="2">
    <source>
        <dbReference type="SAM" id="MobiDB-lite"/>
    </source>
</evidence>
<organism evidence="4 5">
    <name type="scientific">Potamilus streckersoni</name>
    <dbReference type="NCBI Taxonomy" id="2493646"/>
    <lineage>
        <taxon>Eukaryota</taxon>
        <taxon>Metazoa</taxon>
        <taxon>Spiralia</taxon>
        <taxon>Lophotrochozoa</taxon>
        <taxon>Mollusca</taxon>
        <taxon>Bivalvia</taxon>
        <taxon>Autobranchia</taxon>
        <taxon>Heteroconchia</taxon>
        <taxon>Palaeoheterodonta</taxon>
        <taxon>Unionida</taxon>
        <taxon>Unionoidea</taxon>
        <taxon>Unionidae</taxon>
        <taxon>Ambleminae</taxon>
        <taxon>Lampsilini</taxon>
        <taxon>Potamilus</taxon>
    </lineage>
</organism>
<dbReference type="Proteomes" id="UP001195483">
    <property type="component" value="Unassembled WGS sequence"/>
</dbReference>
<dbReference type="InterPro" id="IPR031981">
    <property type="entry name" value="MIEAP_C"/>
</dbReference>
<reference evidence="4" key="2">
    <citation type="journal article" date="2021" name="Genome Biol. Evol.">
        <title>Developing a high-quality reference genome for a parasitic bivalve with doubly uniparental inheritance (Bivalvia: Unionida).</title>
        <authorList>
            <person name="Smith C.H."/>
        </authorList>
    </citation>
    <scope>NUCLEOTIDE SEQUENCE</scope>
    <source>
        <strain evidence="4">CHS0354</strain>
        <tissue evidence="4">Mantle</tissue>
    </source>
</reference>
<evidence type="ECO:0000256" key="1">
    <source>
        <dbReference type="SAM" id="Coils"/>
    </source>
</evidence>
<feature type="compositionally biased region" description="Low complexity" evidence="2">
    <location>
        <begin position="139"/>
        <end position="149"/>
    </location>
</feature>
<feature type="region of interest" description="Disordered" evidence="2">
    <location>
        <begin position="354"/>
        <end position="472"/>
    </location>
</feature>
<reference evidence="4" key="3">
    <citation type="submission" date="2023-05" db="EMBL/GenBank/DDBJ databases">
        <authorList>
            <person name="Smith C.H."/>
        </authorList>
    </citation>
    <scope>NUCLEOTIDE SEQUENCE</scope>
    <source>
        <strain evidence="4">CHS0354</strain>
        <tissue evidence="4">Mantle</tissue>
    </source>
</reference>
<accession>A0AAE0T3Y1</accession>
<feature type="region of interest" description="Disordered" evidence="2">
    <location>
        <begin position="320"/>
        <end position="340"/>
    </location>
</feature>
<feature type="compositionally biased region" description="Polar residues" evidence="2">
    <location>
        <begin position="423"/>
        <end position="434"/>
    </location>
</feature>
<dbReference type="EMBL" id="JAEAOA010001575">
    <property type="protein sequence ID" value="KAK3602845.1"/>
    <property type="molecule type" value="Genomic_DNA"/>
</dbReference>
<dbReference type="Pfam" id="PF16026">
    <property type="entry name" value="MIEAP"/>
    <property type="match status" value="1"/>
</dbReference>
<feature type="compositionally biased region" description="Basic and acidic residues" evidence="2">
    <location>
        <begin position="245"/>
        <end position="255"/>
    </location>
</feature>
<proteinExistence type="predicted"/>
<evidence type="ECO:0000259" key="3">
    <source>
        <dbReference type="Pfam" id="PF16026"/>
    </source>
</evidence>
<evidence type="ECO:0000313" key="5">
    <source>
        <dbReference type="Proteomes" id="UP001195483"/>
    </source>
</evidence>
<feature type="region of interest" description="Disordered" evidence="2">
    <location>
        <begin position="174"/>
        <end position="277"/>
    </location>
</feature>
<protein>
    <recommendedName>
        <fullName evidence="3">Mitochondria-eating protein C-terminal domain-containing protein</fullName>
    </recommendedName>
</protein>
<name>A0AAE0T3Y1_9BIVA</name>
<sequence length="791" mass="89833">MTFFDIKFGRRTTLPVDKGGNSKSYSVRNVFFSPPIFELVETENIMKELNSKKYNNINMERVKKAKKELDAVAGVGQVNRNDLDTIKNLFDLLTAFFQNTSNRTSRDKMEIFLKYSNEALQQIKKGMRFEREKDQLPDSTSSSDSSKASHTNYKSSERLVYSDGDVSKEVATLVGSARQKSSHSAKTNTVSKVSHSSHRSTTTAKNILQSDHRASSSIETNQGKFYKNLPQDSKLKSSSPTFFDVLKRNLKHENNEENEDTKVAQNKRKRKKLGNQTKHPVLYEEKSKEIIDEQQLEEIHVSEKDFKENEKSNNLTLIDHEPDKHDETIGTEGENNDNSLQNDVLNLITDTHTDTQKAVNSSEGQESEMLKYDFNPKTEVNSSSSREREKPISGTPHTKGPHGKKLRLGNRVLFLSDQENRNAKTSTNRSVHTKQTTKESYLHRDGARATMSARRTRTKHQSSSSGGMNTVDYVNVPGDNTITSMNKSRSSMPNQTAKVLMISVGTQSDGTGMAQEQTLAQRSQSSTGLAEVTEGTEHLRLEVRILKKENEELRRSKEDLLMRLSQKAGEALQSGNSRITNLNDKNRPTKLVEHFSELFDNEWTDAYEEISETAGKEEDVISTLLRIVMFAYQFCDKCAKGQMTNIETFVRKEILFPNGSKDDVGIEQFGTVELDELVYPLKELRKQFGPVSLHKMKQMIIRQIGKSIVSSVNENKKLYLYAERCVEITWLMCIQDPPMYLYLGQARTPHNDIFRSYKKSGTIVEYFVWPCVYLHEGGPLMSIGVAQMTDS</sequence>
<feature type="compositionally biased region" description="Basic and acidic residues" evidence="2">
    <location>
        <begin position="436"/>
        <end position="447"/>
    </location>
</feature>
<keyword evidence="5" id="KW-1185">Reference proteome</keyword>